<keyword evidence="6" id="KW-0378">Hydrolase</keyword>
<dbReference type="InterPro" id="IPR030665">
    <property type="entry name" value="KaiC"/>
</dbReference>
<dbReference type="Pfam" id="PF06745">
    <property type="entry name" value="ATPase"/>
    <property type="match status" value="2"/>
</dbReference>
<evidence type="ECO:0000256" key="2">
    <source>
        <dbReference type="ARBA" id="ARBA00022553"/>
    </source>
</evidence>
<keyword evidence="2" id="KW-0597">Phosphoprotein</keyword>
<evidence type="ECO:0000256" key="3">
    <source>
        <dbReference type="ARBA" id="ARBA00022679"/>
    </source>
</evidence>
<evidence type="ECO:0000256" key="5">
    <source>
        <dbReference type="ARBA" id="ARBA00022777"/>
    </source>
</evidence>
<dbReference type="InterPro" id="IPR003593">
    <property type="entry name" value="AAA+_ATPase"/>
</dbReference>
<evidence type="ECO:0000313" key="9">
    <source>
        <dbReference type="EMBL" id="MFC7069155.1"/>
    </source>
</evidence>
<dbReference type="GO" id="GO:0016787">
    <property type="term" value="F:hydrolase activity"/>
    <property type="evidence" value="ECO:0007669"/>
    <property type="project" value="UniProtKB-KW"/>
</dbReference>
<dbReference type="EMBL" id="JBHTAH010000004">
    <property type="protein sequence ID" value="MFC7069155.1"/>
    <property type="molecule type" value="Genomic_DNA"/>
</dbReference>
<dbReference type="EC" id="2.7.11.1" evidence="1"/>
<dbReference type="AlphaFoldDB" id="A0ABD5WAK8"/>
<accession>A0ABD5WAK8</accession>
<dbReference type="PROSITE" id="PS51146">
    <property type="entry name" value="KAIC"/>
    <property type="match status" value="2"/>
</dbReference>
<proteinExistence type="predicted"/>
<gene>
    <name evidence="9" type="ORF">ACFQL9_05825</name>
</gene>
<evidence type="ECO:0000259" key="8">
    <source>
        <dbReference type="PROSITE" id="PS51146"/>
    </source>
</evidence>
<dbReference type="InterPro" id="IPR014774">
    <property type="entry name" value="KaiC-like_dom"/>
</dbReference>
<dbReference type="PANTHER" id="PTHR42926">
    <property type="match status" value="1"/>
</dbReference>
<dbReference type="GO" id="GO:0004674">
    <property type="term" value="F:protein serine/threonine kinase activity"/>
    <property type="evidence" value="ECO:0007669"/>
    <property type="project" value="UniProtKB-EC"/>
</dbReference>
<dbReference type="SMART" id="SM00382">
    <property type="entry name" value="AAA"/>
    <property type="match status" value="2"/>
</dbReference>
<dbReference type="Gene3D" id="3.40.50.300">
    <property type="entry name" value="P-loop containing nucleotide triphosphate hydrolases"/>
    <property type="match status" value="2"/>
</dbReference>
<feature type="domain" description="KaiC" evidence="8">
    <location>
        <begin position="243"/>
        <end position="479"/>
    </location>
</feature>
<dbReference type="SUPFAM" id="SSF52540">
    <property type="entry name" value="P-loop containing nucleoside triphosphate hydrolases"/>
    <property type="match status" value="2"/>
</dbReference>
<dbReference type="PANTHER" id="PTHR42926:SF1">
    <property type="entry name" value="CIRCADIAN CLOCK OSCILLATOR PROTEIN KAIC 1"/>
    <property type="match status" value="1"/>
</dbReference>
<name>A0ABD5WAK8_9EURY</name>
<keyword evidence="4" id="KW-0677">Repeat</keyword>
<evidence type="ECO:0000256" key="7">
    <source>
        <dbReference type="SAM" id="MobiDB-lite"/>
    </source>
</evidence>
<dbReference type="PRINTS" id="PR01874">
    <property type="entry name" value="DNAREPAIRADA"/>
</dbReference>
<dbReference type="PIRSF" id="PIRSF039117">
    <property type="entry name" value="KaiC"/>
    <property type="match status" value="1"/>
</dbReference>
<dbReference type="InterPro" id="IPR027417">
    <property type="entry name" value="P-loop_NTPase"/>
</dbReference>
<keyword evidence="3" id="KW-0808">Transferase</keyword>
<dbReference type="InterPro" id="IPR010624">
    <property type="entry name" value="KaiC_dom"/>
</dbReference>
<feature type="domain" description="KaiC" evidence="8">
    <location>
        <begin position="8"/>
        <end position="241"/>
    </location>
</feature>
<feature type="region of interest" description="Disordered" evidence="7">
    <location>
        <begin position="206"/>
        <end position="225"/>
    </location>
</feature>
<dbReference type="Proteomes" id="UP001596461">
    <property type="component" value="Unassembled WGS sequence"/>
</dbReference>
<dbReference type="RefSeq" id="WP_284032195.1">
    <property type="nucleotide sequence ID" value="NZ_CP126154.1"/>
</dbReference>
<evidence type="ECO:0000256" key="6">
    <source>
        <dbReference type="ARBA" id="ARBA00022801"/>
    </source>
</evidence>
<evidence type="ECO:0000256" key="4">
    <source>
        <dbReference type="ARBA" id="ARBA00022737"/>
    </source>
</evidence>
<evidence type="ECO:0000313" key="10">
    <source>
        <dbReference type="Proteomes" id="UP001596461"/>
    </source>
</evidence>
<dbReference type="InterPro" id="IPR051347">
    <property type="entry name" value="Circadian_clock_KaiC-rel"/>
</dbReference>
<keyword evidence="5" id="KW-0418">Kinase</keyword>
<organism evidence="9 10">
    <name type="scientific">Halobaculum lipolyticum</name>
    <dbReference type="NCBI Taxonomy" id="3032001"/>
    <lineage>
        <taxon>Archaea</taxon>
        <taxon>Methanobacteriati</taxon>
        <taxon>Methanobacteriota</taxon>
        <taxon>Stenosarchaea group</taxon>
        <taxon>Halobacteria</taxon>
        <taxon>Halobacteriales</taxon>
        <taxon>Haloferacaceae</taxon>
        <taxon>Halobaculum</taxon>
    </lineage>
</organism>
<evidence type="ECO:0000256" key="1">
    <source>
        <dbReference type="ARBA" id="ARBA00012513"/>
    </source>
</evidence>
<reference evidence="9 10" key="1">
    <citation type="journal article" date="2019" name="Int. J. Syst. Evol. Microbiol.">
        <title>The Global Catalogue of Microorganisms (GCM) 10K type strain sequencing project: providing services to taxonomists for standard genome sequencing and annotation.</title>
        <authorList>
            <consortium name="The Broad Institute Genomics Platform"/>
            <consortium name="The Broad Institute Genome Sequencing Center for Infectious Disease"/>
            <person name="Wu L."/>
            <person name="Ma J."/>
        </authorList>
    </citation>
    <scope>NUCLEOTIDE SEQUENCE [LARGE SCALE GENOMIC DNA]</scope>
    <source>
        <strain evidence="9 10">DT31</strain>
    </source>
</reference>
<dbReference type="GeneID" id="81124025"/>
<sequence>MPTDLSFTRVSSGVPGLDTLLNGGFVEGRMYLAIGRPGTGKTTFGMRFLRTGLDHDENTLFIHGEESKGDLLRNASAIGVDLSGAEFLDVGPESEFFAESQSYDVVDPQDVETTDMIADIREAIETRDPDRVLIDPITQLQYIEPTEYQFRKRIIAFMRFLKGRGTTVVATKTPGAKMDEQLKSLSDGVIALEYGEEGRRISVPKHRGVGQQSGTHGLEIREDGPDVYPSLVPDNHRRAFEPTQLSSGVDNLDTLLGGGLEQGTVTILSGPSGIGKSTTATEFMHTAATEGDGALAYLFEESLETFSYRAETFDVPISRLREEGRLSVEVIEPLTQSPEQFGELVRSQVAATEARLVVIDGTEGYRTAIKGDEGMIDLRRKLHALTKYLTNMNVSVILIDERSEVTGLPRPTSSNLSYLADNIVFQNYFERDGELRRVVGVLKKRVGGFEPTLRRFDITNDGLVVGDPLRNVGGVLSGTLEWSADAEQPSG</sequence>
<comment type="caution">
    <text evidence="9">The sequence shown here is derived from an EMBL/GenBank/DDBJ whole genome shotgun (WGS) entry which is preliminary data.</text>
</comment>
<keyword evidence="10" id="KW-1185">Reference proteome</keyword>
<protein>
    <recommendedName>
        <fullName evidence="1">non-specific serine/threonine protein kinase</fullName>
        <ecNumber evidence="1">2.7.11.1</ecNumber>
    </recommendedName>
</protein>